<evidence type="ECO:0000259" key="4">
    <source>
        <dbReference type="PROSITE" id="PS50987"/>
    </source>
</evidence>
<gene>
    <name evidence="5" type="ORF">BN948_00934</name>
</gene>
<dbReference type="PANTHER" id="PTHR43132:SF2">
    <property type="entry name" value="ARSENICAL RESISTANCE OPERON REPRESSOR ARSR-RELATED"/>
    <property type="match status" value="1"/>
</dbReference>
<dbReference type="InterPro" id="IPR036390">
    <property type="entry name" value="WH_DNA-bd_sf"/>
</dbReference>
<keyword evidence="3" id="KW-0804">Transcription</keyword>
<dbReference type="RefSeq" id="WP_009517604.1">
    <property type="nucleotide sequence ID" value="NZ_CCAE010000004.1"/>
</dbReference>
<dbReference type="CDD" id="cd00090">
    <property type="entry name" value="HTH_ARSR"/>
    <property type="match status" value="1"/>
</dbReference>
<reference evidence="6" key="1">
    <citation type="submission" date="2014-11" db="EMBL/GenBank/DDBJ databases">
        <title>Draft genome sequence of Hydrogenophaga intermedia S1.</title>
        <authorList>
            <person name="Gan H.M."/>
            <person name="Chew T.H."/>
            <person name="Stolz A."/>
        </authorList>
    </citation>
    <scope>NUCLEOTIDE SEQUENCE [LARGE SCALE GENOMIC DNA]</scope>
    <source>
        <strain evidence="6">S1</strain>
    </source>
</reference>
<feature type="domain" description="HTH arsR-type" evidence="4">
    <location>
        <begin position="12"/>
        <end position="106"/>
    </location>
</feature>
<keyword evidence="2" id="KW-0238">DNA-binding</keyword>
<dbReference type="InterPro" id="IPR011991">
    <property type="entry name" value="ArsR-like_HTH"/>
</dbReference>
<dbReference type="AlphaFoldDB" id="A0A1L1PFG2"/>
<evidence type="ECO:0000256" key="3">
    <source>
        <dbReference type="ARBA" id="ARBA00023163"/>
    </source>
</evidence>
<proteinExistence type="predicted"/>
<dbReference type="Pfam" id="PF01022">
    <property type="entry name" value="HTH_5"/>
    <property type="match status" value="1"/>
</dbReference>
<name>A0A1L1PFG2_HYDIT</name>
<dbReference type="Gene3D" id="1.10.10.10">
    <property type="entry name" value="Winged helix-like DNA-binding domain superfamily/Winged helix DNA-binding domain"/>
    <property type="match status" value="1"/>
</dbReference>
<dbReference type="PROSITE" id="PS50987">
    <property type="entry name" value="HTH_ARSR_2"/>
    <property type="match status" value="1"/>
</dbReference>
<dbReference type="GO" id="GO:0003677">
    <property type="term" value="F:DNA binding"/>
    <property type="evidence" value="ECO:0007669"/>
    <property type="project" value="UniProtKB-KW"/>
</dbReference>
<dbReference type="SUPFAM" id="SSF46785">
    <property type="entry name" value="Winged helix' DNA-binding domain"/>
    <property type="match status" value="1"/>
</dbReference>
<dbReference type="GO" id="GO:0003700">
    <property type="term" value="F:DNA-binding transcription factor activity"/>
    <property type="evidence" value="ECO:0007669"/>
    <property type="project" value="InterPro"/>
</dbReference>
<dbReference type="InterPro" id="IPR051011">
    <property type="entry name" value="Metal_resp_trans_reg"/>
</dbReference>
<dbReference type="SMART" id="SM00418">
    <property type="entry name" value="HTH_ARSR"/>
    <property type="match status" value="1"/>
</dbReference>
<sequence>MADMIASDAQVEKGRVFELAAELFGVLSTPMRLRILSALCDQEKSVSQLLREIDTTQPNLSQHLNLLYRSGVLAKRKDGTQVFYRVQSEKAVMLCRTVCTQIAIEMDEPASVPASERLSPRAVP</sequence>
<accession>A0A1L1PFG2</accession>
<dbReference type="Proteomes" id="UP000028878">
    <property type="component" value="Unassembled WGS sequence"/>
</dbReference>
<evidence type="ECO:0000313" key="5">
    <source>
        <dbReference type="EMBL" id="CDN86529.1"/>
    </source>
</evidence>
<evidence type="ECO:0000313" key="6">
    <source>
        <dbReference type="Proteomes" id="UP000028878"/>
    </source>
</evidence>
<dbReference type="PANTHER" id="PTHR43132">
    <property type="entry name" value="ARSENICAL RESISTANCE OPERON REPRESSOR ARSR-RELATED"/>
    <property type="match status" value="1"/>
</dbReference>
<organism evidence="5 6">
    <name type="scientific">Hydrogenophaga intermedia</name>
    <dbReference type="NCBI Taxonomy" id="65786"/>
    <lineage>
        <taxon>Bacteria</taxon>
        <taxon>Pseudomonadati</taxon>
        <taxon>Pseudomonadota</taxon>
        <taxon>Betaproteobacteria</taxon>
        <taxon>Burkholderiales</taxon>
        <taxon>Comamonadaceae</taxon>
        <taxon>Hydrogenophaga</taxon>
    </lineage>
</organism>
<dbReference type="NCBIfam" id="NF033788">
    <property type="entry name" value="HTH_metalloreg"/>
    <property type="match status" value="1"/>
</dbReference>
<dbReference type="EMBL" id="CCAE010000004">
    <property type="protein sequence ID" value="CDN86529.1"/>
    <property type="molecule type" value="Genomic_DNA"/>
</dbReference>
<dbReference type="PRINTS" id="PR00778">
    <property type="entry name" value="HTHARSR"/>
</dbReference>
<evidence type="ECO:0000256" key="1">
    <source>
        <dbReference type="ARBA" id="ARBA00023015"/>
    </source>
</evidence>
<keyword evidence="1" id="KW-0805">Transcription regulation</keyword>
<keyword evidence="6" id="KW-1185">Reference proteome</keyword>
<protein>
    <submittedName>
        <fullName evidence="5">ArsR family transcriptional regulator</fullName>
    </submittedName>
</protein>
<dbReference type="InterPro" id="IPR036388">
    <property type="entry name" value="WH-like_DNA-bd_sf"/>
</dbReference>
<dbReference type="InterPro" id="IPR001845">
    <property type="entry name" value="HTH_ArsR_DNA-bd_dom"/>
</dbReference>
<evidence type="ECO:0000256" key="2">
    <source>
        <dbReference type="ARBA" id="ARBA00023125"/>
    </source>
</evidence>